<dbReference type="Gramene" id="OE9A097301T1">
    <property type="protein sequence ID" value="OE9A097301C1"/>
    <property type="gene ID" value="OE9A097301"/>
</dbReference>
<reference evidence="1 2" key="1">
    <citation type="submission" date="2019-12" db="EMBL/GenBank/DDBJ databases">
        <authorList>
            <person name="Alioto T."/>
            <person name="Alioto T."/>
            <person name="Gomez Garrido J."/>
        </authorList>
    </citation>
    <scope>NUCLEOTIDE SEQUENCE [LARGE SCALE GENOMIC DNA]</scope>
</reference>
<protein>
    <submittedName>
        <fullName evidence="1">Uncharacterized protein</fullName>
    </submittedName>
</protein>
<accession>A0A8S0PNN3</accession>
<evidence type="ECO:0000313" key="2">
    <source>
        <dbReference type="Proteomes" id="UP000594638"/>
    </source>
</evidence>
<gene>
    <name evidence="1" type="ORF">OLEA9_A097301</name>
</gene>
<organism evidence="1 2">
    <name type="scientific">Olea europaea subsp. europaea</name>
    <dbReference type="NCBI Taxonomy" id="158383"/>
    <lineage>
        <taxon>Eukaryota</taxon>
        <taxon>Viridiplantae</taxon>
        <taxon>Streptophyta</taxon>
        <taxon>Embryophyta</taxon>
        <taxon>Tracheophyta</taxon>
        <taxon>Spermatophyta</taxon>
        <taxon>Magnoliopsida</taxon>
        <taxon>eudicotyledons</taxon>
        <taxon>Gunneridae</taxon>
        <taxon>Pentapetalae</taxon>
        <taxon>asterids</taxon>
        <taxon>lamiids</taxon>
        <taxon>Lamiales</taxon>
        <taxon>Oleaceae</taxon>
        <taxon>Oleeae</taxon>
        <taxon>Olea</taxon>
    </lineage>
</organism>
<dbReference type="Proteomes" id="UP000594638">
    <property type="component" value="Unassembled WGS sequence"/>
</dbReference>
<name>A0A8S0PNN3_OLEEU</name>
<evidence type="ECO:0000313" key="1">
    <source>
        <dbReference type="EMBL" id="CAA2955856.1"/>
    </source>
</evidence>
<sequence length="213" mass="24860">MALRVWFPRRLYSDRKYRNSILMLPVGRSMSYSSKSFLILEMIVQRQEVSKLRLYITASDYCRRGCYRLRRHFRGILQSPTEVIELASTSYRTILQPPDFYAGCGESKHWFNLTVHIISRKFNQIQIREDSKKEDSVEFVPLQTEVNRCSGCRRMQVRLLELLPEALLSDVVEVSANLICEDRRGSGNPHFVTHLSWFSCSTLMIIPESGDGW</sequence>
<dbReference type="EMBL" id="CACTIH010000165">
    <property type="protein sequence ID" value="CAA2955856.1"/>
    <property type="molecule type" value="Genomic_DNA"/>
</dbReference>
<proteinExistence type="predicted"/>
<dbReference type="AlphaFoldDB" id="A0A8S0PNN3"/>
<comment type="caution">
    <text evidence="1">The sequence shown here is derived from an EMBL/GenBank/DDBJ whole genome shotgun (WGS) entry which is preliminary data.</text>
</comment>
<keyword evidence="2" id="KW-1185">Reference proteome</keyword>